<comment type="caution">
    <text evidence="1">The sequence shown here is derived from an EMBL/GenBank/DDBJ whole genome shotgun (WGS) entry which is preliminary data.</text>
</comment>
<reference evidence="1" key="1">
    <citation type="journal article" date="2023" name="Nat. Commun.">
        <title>Diploid and tetraploid genomes of Acorus and the evolution of monocots.</title>
        <authorList>
            <person name="Ma L."/>
            <person name="Liu K.W."/>
            <person name="Li Z."/>
            <person name="Hsiao Y.Y."/>
            <person name="Qi Y."/>
            <person name="Fu T."/>
            <person name="Tang G.D."/>
            <person name="Zhang D."/>
            <person name="Sun W.H."/>
            <person name="Liu D.K."/>
            <person name="Li Y."/>
            <person name="Chen G.Z."/>
            <person name="Liu X.D."/>
            <person name="Liao X.Y."/>
            <person name="Jiang Y.T."/>
            <person name="Yu X."/>
            <person name="Hao Y."/>
            <person name="Huang J."/>
            <person name="Zhao X.W."/>
            <person name="Ke S."/>
            <person name="Chen Y.Y."/>
            <person name="Wu W.L."/>
            <person name="Hsu J.L."/>
            <person name="Lin Y.F."/>
            <person name="Huang M.D."/>
            <person name="Li C.Y."/>
            <person name="Huang L."/>
            <person name="Wang Z.W."/>
            <person name="Zhao X."/>
            <person name="Zhong W.Y."/>
            <person name="Peng D.H."/>
            <person name="Ahmad S."/>
            <person name="Lan S."/>
            <person name="Zhang J.S."/>
            <person name="Tsai W.C."/>
            <person name="Van de Peer Y."/>
            <person name="Liu Z.J."/>
        </authorList>
    </citation>
    <scope>NUCLEOTIDE SEQUENCE</scope>
    <source>
        <strain evidence="1">CP</strain>
    </source>
</reference>
<gene>
    <name evidence="1" type="ORF">QJS10_CPB20g00003</name>
</gene>
<name>A0AAV9CCJ9_ACOCL</name>
<organism evidence="1 2">
    <name type="scientific">Acorus calamus</name>
    <name type="common">Sweet flag</name>
    <dbReference type="NCBI Taxonomy" id="4465"/>
    <lineage>
        <taxon>Eukaryota</taxon>
        <taxon>Viridiplantae</taxon>
        <taxon>Streptophyta</taxon>
        <taxon>Embryophyta</taxon>
        <taxon>Tracheophyta</taxon>
        <taxon>Spermatophyta</taxon>
        <taxon>Magnoliopsida</taxon>
        <taxon>Liliopsida</taxon>
        <taxon>Acoraceae</taxon>
        <taxon>Acorus</taxon>
    </lineage>
</organism>
<evidence type="ECO:0000313" key="2">
    <source>
        <dbReference type="Proteomes" id="UP001180020"/>
    </source>
</evidence>
<evidence type="ECO:0000313" key="1">
    <source>
        <dbReference type="EMBL" id="KAK1286314.1"/>
    </source>
</evidence>
<dbReference type="Proteomes" id="UP001180020">
    <property type="component" value="Unassembled WGS sequence"/>
</dbReference>
<reference evidence="1" key="2">
    <citation type="submission" date="2023-06" db="EMBL/GenBank/DDBJ databases">
        <authorList>
            <person name="Ma L."/>
            <person name="Liu K.-W."/>
            <person name="Li Z."/>
            <person name="Hsiao Y.-Y."/>
            <person name="Qi Y."/>
            <person name="Fu T."/>
            <person name="Tang G."/>
            <person name="Zhang D."/>
            <person name="Sun W.-H."/>
            <person name="Liu D.-K."/>
            <person name="Li Y."/>
            <person name="Chen G.-Z."/>
            <person name="Liu X.-D."/>
            <person name="Liao X.-Y."/>
            <person name="Jiang Y.-T."/>
            <person name="Yu X."/>
            <person name="Hao Y."/>
            <person name="Huang J."/>
            <person name="Zhao X.-W."/>
            <person name="Ke S."/>
            <person name="Chen Y.-Y."/>
            <person name="Wu W.-L."/>
            <person name="Hsu J.-L."/>
            <person name="Lin Y.-F."/>
            <person name="Huang M.-D."/>
            <person name="Li C.-Y."/>
            <person name="Huang L."/>
            <person name="Wang Z.-W."/>
            <person name="Zhao X."/>
            <person name="Zhong W.-Y."/>
            <person name="Peng D.-H."/>
            <person name="Ahmad S."/>
            <person name="Lan S."/>
            <person name="Zhang J.-S."/>
            <person name="Tsai W.-C."/>
            <person name="Van De Peer Y."/>
            <person name="Liu Z.-J."/>
        </authorList>
    </citation>
    <scope>NUCLEOTIDE SEQUENCE</scope>
    <source>
        <strain evidence="1">CP</strain>
        <tissue evidence="1">Leaves</tissue>
    </source>
</reference>
<dbReference type="EMBL" id="JAUJYO010000020">
    <property type="protein sequence ID" value="KAK1286314.1"/>
    <property type="molecule type" value="Genomic_DNA"/>
</dbReference>
<keyword evidence="2" id="KW-1185">Reference proteome</keyword>
<dbReference type="AlphaFoldDB" id="A0AAV9CCJ9"/>
<protein>
    <submittedName>
        <fullName evidence="1">Uncharacterized protein</fullName>
    </submittedName>
</protein>
<sequence length="53" mass="5770">MATLASYFGLGQQKHSEIKKEDASQHARQLAYTLSYLQVVTPTVKADVAFGLG</sequence>
<proteinExistence type="predicted"/>
<accession>A0AAV9CCJ9</accession>